<evidence type="ECO:0000313" key="15">
    <source>
        <dbReference type="EMBL" id="GCB70047.1"/>
    </source>
</evidence>
<dbReference type="FunFam" id="2.70.130.10:FF:000020">
    <property type="entry name" value="Insulin-like growth factor 2 receptor"/>
    <property type="match status" value="1"/>
</dbReference>
<name>A0A401PA49_SCYTO</name>
<feature type="domain" description="Fibronectin type-II" evidence="13">
    <location>
        <begin position="1896"/>
        <end position="1944"/>
    </location>
</feature>
<evidence type="ECO:0000256" key="5">
    <source>
        <dbReference type="ARBA" id="ARBA00022737"/>
    </source>
</evidence>
<dbReference type="PROSITE" id="PS51092">
    <property type="entry name" value="FN2_2"/>
    <property type="match status" value="1"/>
</dbReference>
<protein>
    <submittedName>
        <fullName evidence="15">Uncharacterized protein</fullName>
    </submittedName>
</protein>
<accession>A0A401PA49</accession>
<feature type="domain" description="MRH" evidence="14">
    <location>
        <begin position="1649"/>
        <end position="1795"/>
    </location>
</feature>
<dbReference type="CDD" id="cd00062">
    <property type="entry name" value="FN2"/>
    <property type="match status" value="1"/>
</dbReference>
<feature type="domain" description="MRH" evidence="14">
    <location>
        <begin position="1072"/>
        <end position="1210"/>
    </location>
</feature>
<evidence type="ECO:0000256" key="1">
    <source>
        <dbReference type="ARBA" id="ARBA00004308"/>
    </source>
</evidence>
<keyword evidence="7 11" id="KW-0472">Membrane</keyword>
<keyword evidence="3 11" id="KW-0812">Transmembrane</keyword>
<feature type="disulfide bond" evidence="9">
    <location>
        <begin position="1901"/>
        <end position="1927"/>
    </location>
</feature>
<dbReference type="FunFam" id="2.70.130.10:FF:000006">
    <property type="entry name" value="Insulin-like growth factor 2 receptor"/>
    <property type="match status" value="1"/>
</dbReference>
<feature type="domain" description="MRH" evidence="14">
    <location>
        <begin position="468"/>
        <end position="620"/>
    </location>
</feature>
<evidence type="ECO:0000256" key="12">
    <source>
        <dbReference type="SAM" id="SignalP"/>
    </source>
</evidence>
<feature type="domain" description="MRH" evidence="14">
    <location>
        <begin position="1800"/>
        <end position="1989"/>
    </location>
</feature>
<evidence type="ECO:0000313" key="16">
    <source>
        <dbReference type="Proteomes" id="UP000288216"/>
    </source>
</evidence>
<dbReference type="InterPro" id="IPR013806">
    <property type="entry name" value="Kringle-like"/>
</dbReference>
<proteinExistence type="predicted"/>
<evidence type="ECO:0000259" key="13">
    <source>
        <dbReference type="PROSITE" id="PS51092"/>
    </source>
</evidence>
<keyword evidence="4 12" id="KW-0732">Signal</keyword>
<keyword evidence="2" id="KW-0813">Transport</keyword>
<evidence type="ECO:0000256" key="9">
    <source>
        <dbReference type="PROSITE-ProRule" id="PRU00479"/>
    </source>
</evidence>
<dbReference type="GO" id="GO:0005520">
    <property type="term" value="F:insulin-like growth factor binding"/>
    <property type="evidence" value="ECO:0007669"/>
    <property type="project" value="TreeGrafter"/>
</dbReference>
<evidence type="ECO:0000256" key="4">
    <source>
        <dbReference type="ARBA" id="ARBA00022729"/>
    </source>
</evidence>
<dbReference type="FunFam" id="2.70.130.10:FF:000017">
    <property type="entry name" value="Insulin-like growth factor 2 receptor"/>
    <property type="match status" value="1"/>
</dbReference>
<dbReference type="InterPro" id="IPR000562">
    <property type="entry name" value="FN_type2_dom"/>
</dbReference>
<feature type="compositionally biased region" description="Basic residues" evidence="10">
    <location>
        <begin position="2468"/>
        <end position="2477"/>
    </location>
</feature>
<dbReference type="Pfam" id="PF00040">
    <property type="entry name" value="fn2"/>
    <property type="match status" value="1"/>
</dbReference>
<sequence>MWARMLCSGSLGAARWLLLVLWCVWSGAQAAEPVRYPELCGYTWEAIDSEKGIIYKINLCTPLNCGKLSAICAFNSSQKTNQSVGDFALRSSGVHHFEYNTTQKCTEQNSAQTVQSSINFLCGKSLGSPEFVATSDCVHYFEWKTFVACKKSTFNPKKEVPCYVFDEAGKKHDLNPLIKMSGGYLVDSPEEEDLYINICRDIAPSGKTSACKPGSSACLLKGSTAFDVGQPKDALKLVGKDRLVLHYAKEYIGDEKAPAFCGDHRPAVTITLICPSGRREGTEPKLIAGTNCRYEIEWVTEYACPRDYLESHSCKLMSDQHDIAIDLTPLTLTDSSNPYVVVPKKSDDATDDYYYYLNVCGPINSGGCSDAKGFVASCQTKKEEPFHKVAGRYKNQTLRYSDGDLTLTYPDGNSCSSGFRRMTIINFRCNESAVDEGKGKPEFSAEVDCTYIFDWGTKYACVKEKEDLLCRTSDGRKRYDLSPLTRYAAKEVPESDNTHNWEALDSSLVKSDGKQIYINVCHKVLQDGGAAGCPDDAAICAVVEGQKKNLGKFVSSPKKEGNNIQLIYSGGDKCRGNDQSQTIITFICTPGDLESPPILKSGIDVCLHEIEWHTAAACALSKTQGDHCRVSDPEAGFLFDLSPLTKQNGTYQIKSEKYNFYINVCGNASGVCEANSGACQEDPVHKTFWSLGVSNSRLSYYDGIIHLAYTNGTQYNNGQHTQRSTLLTFLCDRDAGKGHPEFEEEDEHTYNFKWYTQYACPEMPLECMVTNRVTNQQYDLSSLSKSEDSDGSNWFAMDTSSSNHKKYYINVCRPLNPVKGCDRYAAVCQMHYEREIDALYEKVSISNLGIAKNGPKLEKDGRIVLEYTNGSACINSDGHLTSYTTRIHLSCSKELSTGPRFIDFKDCVVTFLWETGAACPITTEETKENCTAKDPNTGFVFNFLPLASDTGYSVTGNHVTFKLNICQGLKECGKIGNKPATGCEMDGQKPRRLVGLETSLQVSTDGLLTLMYKGALEVLSGLRDTFIIRFVCDTNSYPGKLKFLREEISASSRIHDTYFEFYTALACFPAPVNCLVSDAAGNEYDLSDLARDRDPWVAVDTAEDRKKRTFYLNVCKPLPPVEGCPGGTIGSCVKYADKSQNLGYIQMSPQAGTDGSLSTVYLNGDKCNDHQQYSTRILFQCDEITGSPIFEEKNECEFLFVWRTPSACPIRRAQGENCQIKDPKYGSVIDLHPLANEDQVVKVDEYIYHFRVCDQLSFNCGAASTSRADSVSACQTTTTFSKVAGRFTQNLTYEDGLIMINYTRGDVCHNIYERSTAILFYCDHSQTESKPVYLRETPDCTYLFEWHTSYACLPFRSIDCTLRDSDGNSYDLTPLSQSRVNWEIEQQPNGVQKYYINICKSLVPKNGSWACPLNAAACLKNGSEYTSLGDVVAGPRWEAHGLLVLQYQNGDLCPDGRRNKTTIIRFKCDKDAINTKPDLITAIQDCEYTFLWFTAVACPVTKNVHNDCVVTNPLTGHLFNLNPLQNDQGYIVYDRKIRGKFVRLNVCNKVQNTGCLGDDVGVCIHEGQTVINAGHVNKEVTYVDQVLRLTYDRGDACASNPNLHHRSIFSFVCGPVAGAGSGPVLVASDEKTCTHYFSWHTQLACEHEVRCSVKNGSSIIDLSPLIRKTGYYSAEDEDIAGDGHDDSPDFYINICQPLNPVPGVTCPPGSAVCMDPVNGPPVAIGYISGPPQINSATEEVYMSFNSNTTCKANLNYDSLIVFHCVRGIDLGRPKMMRKSDCSFVFEWATPLVCPDSVIASGCSLTDEQLHYTFNLSPLTGGRYQVQSGKRTYYLNICAAVTDVPGNKCKDSAVCLVSGDEAASFGNPKAMTLEYKHQEQALILHYSSSDLCPKVTERGELCRFPFKFSKKSYDACTTEGRTDGYLWCGTTDDYDRDKAWGFCSNATATRRSTIIFRCNEAVEDGSPEVLSETLDCSTTFEWKTSTVCPPKQMECKLVHSHKTYDLRMLSSLTGSWKFMSDGYTYYMNLCQGVHEGPTGCPAHASMCRKSKNGQTQVLSLVHTQKMDIQDKYFFVNYSNGYFACSSGKHAKTAIQMQCSSTGGAPELKSFDEKECEFLIAWETRAACARKPQEVYVVDGAIKSPTTGQKVNLSAIYSKLYHALGDIRSNGDSYIYDIQLSGIADPEHTPCQGSNICQVKTNQPYFRRIGIASKAKYYLEDDDLDVVFSSNSVCGRDKSKNASSTILIHCSESTGEGKPDFLHETSDCQYLFTWYTSTVCALTSVNSVIPDDKSQSGSDAMGLSGRSRAVGAVLSVLLVVLTVCLLVLLLYKQERREIILQKVTGCCRRGSGVAYKYTKINGEEEGDENETEWLMEEITVSESGLKPAKECQQNGLNHVTKAVNADVFSSFPLDDQDSEDEVLTMPQVKINSTKTTGKPKQWHSENKHFHDESDEDLLGLHSERKEGKGKSKPQTKRNKPANDSTNLTFHDDSDEDMLKV</sequence>
<dbReference type="PRINTS" id="PR00013">
    <property type="entry name" value="FNTYPEII"/>
</dbReference>
<evidence type="ECO:0000259" key="14">
    <source>
        <dbReference type="PROSITE" id="PS51914"/>
    </source>
</evidence>
<dbReference type="SMART" id="SM00059">
    <property type="entry name" value="FN2"/>
    <property type="match status" value="1"/>
</dbReference>
<dbReference type="GO" id="GO:0038023">
    <property type="term" value="F:signaling receptor activity"/>
    <property type="evidence" value="ECO:0007669"/>
    <property type="project" value="InterPro"/>
</dbReference>
<dbReference type="Gene3D" id="2.70.130.10">
    <property type="entry name" value="Mannose-6-phosphate receptor binding domain"/>
    <property type="match status" value="15"/>
</dbReference>
<feature type="signal peptide" evidence="12">
    <location>
        <begin position="1"/>
        <end position="30"/>
    </location>
</feature>
<feature type="domain" description="MRH" evidence="14">
    <location>
        <begin position="765"/>
        <end position="921"/>
    </location>
</feature>
<dbReference type="GO" id="GO:0007041">
    <property type="term" value="P:lysosomal transport"/>
    <property type="evidence" value="ECO:0007669"/>
    <property type="project" value="InterPro"/>
</dbReference>
<dbReference type="PROSITE" id="PS00023">
    <property type="entry name" value="FN2_1"/>
    <property type="match status" value="1"/>
</dbReference>
<dbReference type="FunFam" id="2.70.130.10:FF:000004">
    <property type="entry name" value="Insulin-like growth factor 2 receptor"/>
    <property type="match status" value="1"/>
</dbReference>
<keyword evidence="6 11" id="KW-1133">Transmembrane helix</keyword>
<dbReference type="GO" id="GO:0005802">
    <property type="term" value="C:trans-Golgi network"/>
    <property type="evidence" value="ECO:0007669"/>
    <property type="project" value="TreeGrafter"/>
</dbReference>
<dbReference type="SMART" id="SM01404">
    <property type="entry name" value="CIMR"/>
    <property type="match status" value="14"/>
</dbReference>
<feature type="disulfide bond" evidence="9">
    <location>
        <begin position="1915"/>
        <end position="1942"/>
    </location>
</feature>
<reference evidence="15 16" key="1">
    <citation type="journal article" date="2018" name="Nat. Ecol. Evol.">
        <title>Shark genomes provide insights into elasmobranch evolution and the origin of vertebrates.</title>
        <authorList>
            <person name="Hara Y"/>
            <person name="Yamaguchi K"/>
            <person name="Onimaru K"/>
            <person name="Kadota M"/>
            <person name="Koyanagi M"/>
            <person name="Keeley SD"/>
            <person name="Tatsumi K"/>
            <person name="Tanaka K"/>
            <person name="Motone F"/>
            <person name="Kageyama Y"/>
            <person name="Nozu R"/>
            <person name="Adachi N"/>
            <person name="Nishimura O"/>
            <person name="Nakagawa R"/>
            <person name="Tanegashima C"/>
            <person name="Kiyatake I"/>
            <person name="Matsumoto R"/>
            <person name="Murakumo K"/>
            <person name="Nishida K"/>
            <person name="Terakita A"/>
            <person name="Kuratani S"/>
            <person name="Sato K"/>
            <person name="Hyodo S Kuraku.S."/>
        </authorList>
    </citation>
    <scope>NUCLEOTIDE SEQUENCE [LARGE SCALE GENOMIC DNA]</scope>
</reference>
<feature type="domain" description="MRH" evidence="14">
    <location>
        <begin position="1506"/>
        <end position="1647"/>
    </location>
</feature>
<dbReference type="GO" id="GO:0005770">
    <property type="term" value="C:late endosome"/>
    <property type="evidence" value="ECO:0007669"/>
    <property type="project" value="TreeGrafter"/>
</dbReference>
<dbReference type="SUPFAM" id="SSF50911">
    <property type="entry name" value="Mannose 6-phosphate receptor domain"/>
    <property type="match status" value="15"/>
</dbReference>
<dbReference type="OMA" id="WHTSVAC"/>
<dbReference type="SUPFAM" id="SSF57440">
    <property type="entry name" value="Kringle-like"/>
    <property type="match status" value="1"/>
</dbReference>
<dbReference type="FunFam" id="2.70.130.10:FF:000005">
    <property type="entry name" value="Insulin-like growth factor 2 receptor"/>
    <property type="match status" value="1"/>
</dbReference>
<dbReference type="Gene3D" id="2.10.10.10">
    <property type="entry name" value="Fibronectin, type II, collagen-binding"/>
    <property type="match status" value="1"/>
</dbReference>
<comment type="caution">
    <text evidence="15">The sequence shown here is derived from an EMBL/GenBank/DDBJ whole genome shotgun (WGS) entry which is preliminary data.</text>
</comment>
<dbReference type="GO" id="GO:0005886">
    <property type="term" value="C:plasma membrane"/>
    <property type="evidence" value="ECO:0007669"/>
    <property type="project" value="TreeGrafter"/>
</dbReference>
<dbReference type="FunFam" id="2.10.10.10:FF:000001">
    <property type="entry name" value="Fibronectin 1a isoform 1"/>
    <property type="match status" value="1"/>
</dbReference>
<dbReference type="FunFam" id="2.70.130.10:FF:000009">
    <property type="entry name" value="Insulin-like growth factor 2 receptor"/>
    <property type="match status" value="1"/>
</dbReference>
<dbReference type="InterPro" id="IPR044865">
    <property type="entry name" value="MRH_dom"/>
</dbReference>
<dbReference type="Proteomes" id="UP000288216">
    <property type="component" value="Unassembled WGS sequence"/>
</dbReference>
<dbReference type="FunFam" id="2.70.130.10:FF:000028">
    <property type="entry name" value="Mannose-6-phosphate/insulin-like growth factor II receptor"/>
    <property type="match status" value="1"/>
</dbReference>
<feature type="domain" description="MRH" evidence="14">
    <location>
        <begin position="1358"/>
        <end position="1500"/>
    </location>
</feature>
<keyword evidence="5" id="KW-0677">Repeat</keyword>
<feature type="domain" description="MRH" evidence="14">
    <location>
        <begin position="2136"/>
        <end position="2280"/>
    </location>
</feature>
<dbReference type="PROSITE" id="PS51914">
    <property type="entry name" value="MRH"/>
    <property type="match status" value="15"/>
</dbReference>
<dbReference type="InterPro" id="IPR000479">
    <property type="entry name" value="CIMR_rpt"/>
</dbReference>
<dbReference type="Pfam" id="PF00878">
    <property type="entry name" value="CIMR"/>
    <property type="match status" value="14"/>
</dbReference>
<evidence type="ECO:0000256" key="11">
    <source>
        <dbReference type="SAM" id="Phobius"/>
    </source>
</evidence>
<dbReference type="InterPro" id="IPR036943">
    <property type="entry name" value="FN_type2_sf"/>
</dbReference>
<dbReference type="GO" id="GO:0005537">
    <property type="term" value="F:D-mannose binding"/>
    <property type="evidence" value="ECO:0007669"/>
    <property type="project" value="InterPro"/>
</dbReference>
<feature type="domain" description="MRH" evidence="14">
    <location>
        <begin position="1992"/>
        <end position="2128"/>
    </location>
</feature>
<feature type="domain" description="MRH" evidence="14">
    <location>
        <begin position="160"/>
        <end position="306"/>
    </location>
</feature>
<gene>
    <name evidence="15" type="ORF">scyTo_0008491</name>
</gene>
<comment type="subcellular location">
    <subcellularLocation>
        <location evidence="1">Endomembrane system</location>
    </subcellularLocation>
</comment>
<evidence type="ECO:0000256" key="3">
    <source>
        <dbReference type="ARBA" id="ARBA00022692"/>
    </source>
</evidence>
<dbReference type="EMBL" id="BFAA01003265">
    <property type="protein sequence ID" value="GCB70047.1"/>
    <property type="molecule type" value="Genomic_DNA"/>
</dbReference>
<dbReference type="FunFam" id="2.70.130.10:FF:000012">
    <property type="entry name" value="Insulin-like growth factor 2 receptor"/>
    <property type="match status" value="1"/>
</dbReference>
<evidence type="ECO:0000256" key="6">
    <source>
        <dbReference type="ARBA" id="ARBA00022989"/>
    </source>
</evidence>
<dbReference type="FunFam" id="2.70.130.10:FF:000013">
    <property type="entry name" value="Insulin-like growth factor 2 receptor"/>
    <property type="match status" value="1"/>
</dbReference>
<feature type="compositionally biased region" description="Basic and acidic residues" evidence="10">
    <location>
        <begin position="2440"/>
        <end position="2449"/>
    </location>
</feature>
<evidence type="ECO:0000256" key="10">
    <source>
        <dbReference type="SAM" id="MobiDB-lite"/>
    </source>
</evidence>
<evidence type="ECO:0000256" key="7">
    <source>
        <dbReference type="ARBA" id="ARBA00023136"/>
    </source>
</evidence>
<dbReference type="FunFam" id="2.70.130.10:FF:000011">
    <property type="entry name" value="Insulin-like growth factor 2 receptor"/>
    <property type="match status" value="1"/>
</dbReference>
<keyword evidence="8 9" id="KW-1015">Disulfide bond</keyword>
<dbReference type="PANTHER" id="PTHR15071:SF17">
    <property type="entry name" value="CATION-INDEPENDENT MANNOSE-6-PHOSPHATE RECEPTOR"/>
    <property type="match status" value="1"/>
</dbReference>
<feature type="domain" description="MRH" evidence="14">
    <location>
        <begin position="1216"/>
        <end position="1354"/>
    </location>
</feature>
<dbReference type="STRING" id="75743.A0A401PA49"/>
<keyword evidence="16" id="KW-1185">Reference proteome</keyword>
<feature type="domain" description="MRH" evidence="14">
    <location>
        <begin position="312"/>
        <end position="463"/>
    </location>
</feature>
<feature type="domain" description="MRH" evidence="14">
    <location>
        <begin position="928"/>
        <end position="1069"/>
    </location>
</feature>
<feature type="region of interest" description="Disordered" evidence="10">
    <location>
        <begin position="2429"/>
        <end position="2498"/>
    </location>
</feature>
<evidence type="ECO:0000256" key="2">
    <source>
        <dbReference type="ARBA" id="ARBA00022448"/>
    </source>
</evidence>
<feature type="chain" id="PRO_5019342500" evidence="12">
    <location>
        <begin position="31"/>
        <end position="2498"/>
    </location>
</feature>
<dbReference type="InterPro" id="IPR009011">
    <property type="entry name" value="Man6P_isomerase_rcpt-bd_dom_sf"/>
</dbReference>
<feature type="domain" description="MRH" evidence="14">
    <location>
        <begin position="38"/>
        <end position="151"/>
    </location>
</feature>
<feature type="transmembrane region" description="Helical" evidence="11">
    <location>
        <begin position="2307"/>
        <end position="2329"/>
    </location>
</feature>
<feature type="domain" description="MRH" evidence="14">
    <location>
        <begin position="626"/>
        <end position="762"/>
    </location>
</feature>
<dbReference type="PANTHER" id="PTHR15071">
    <property type="entry name" value="MANNOSE-6-PHOSPHATE RECEPTOR FAMILY MEMBER"/>
    <property type="match status" value="1"/>
</dbReference>
<evidence type="ECO:0000256" key="8">
    <source>
        <dbReference type="ARBA" id="ARBA00023157"/>
    </source>
</evidence>
<dbReference type="OrthoDB" id="4504960at2759"/>
<organism evidence="15 16">
    <name type="scientific">Scyliorhinus torazame</name>
    <name type="common">Cloudy catshark</name>
    <name type="synonym">Catulus torazame</name>
    <dbReference type="NCBI Taxonomy" id="75743"/>
    <lineage>
        <taxon>Eukaryota</taxon>
        <taxon>Metazoa</taxon>
        <taxon>Chordata</taxon>
        <taxon>Craniata</taxon>
        <taxon>Vertebrata</taxon>
        <taxon>Chondrichthyes</taxon>
        <taxon>Elasmobranchii</taxon>
        <taxon>Galeomorphii</taxon>
        <taxon>Galeoidea</taxon>
        <taxon>Carcharhiniformes</taxon>
        <taxon>Scyliorhinidae</taxon>
        <taxon>Scyliorhinus</taxon>
    </lineage>
</organism>
<dbReference type="FunFam" id="2.70.130.10:FF:000016">
    <property type="entry name" value="Insulin-like growth factor 2 receptor"/>
    <property type="match status" value="1"/>
</dbReference>